<dbReference type="EMBL" id="JAVHNQ010000007">
    <property type="protein sequence ID" value="KAK6341524.1"/>
    <property type="molecule type" value="Genomic_DNA"/>
</dbReference>
<gene>
    <name evidence="2" type="ORF">TWF696_008596</name>
</gene>
<protein>
    <recommendedName>
        <fullName evidence="4">Apple domain-containing protein</fullName>
    </recommendedName>
</protein>
<comment type="caution">
    <text evidence="2">The sequence shown here is derived from an EMBL/GenBank/DDBJ whole genome shotgun (WGS) entry which is preliminary data.</text>
</comment>
<dbReference type="AlphaFoldDB" id="A0AAV9UJL1"/>
<proteinExistence type="predicted"/>
<evidence type="ECO:0000256" key="1">
    <source>
        <dbReference type="SAM" id="SignalP"/>
    </source>
</evidence>
<organism evidence="2 3">
    <name type="scientific">Orbilia brochopaga</name>
    <dbReference type="NCBI Taxonomy" id="3140254"/>
    <lineage>
        <taxon>Eukaryota</taxon>
        <taxon>Fungi</taxon>
        <taxon>Dikarya</taxon>
        <taxon>Ascomycota</taxon>
        <taxon>Pezizomycotina</taxon>
        <taxon>Orbiliomycetes</taxon>
        <taxon>Orbiliales</taxon>
        <taxon>Orbiliaceae</taxon>
        <taxon>Orbilia</taxon>
    </lineage>
</organism>
<feature type="signal peptide" evidence="1">
    <location>
        <begin position="1"/>
        <end position="20"/>
    </location>
</feature>
<feature type="chain" id="PRO_5043720915" description="Apple domain-containing protein" evidence="1">
    <location>
        <begin position="21"/>
        <end position="204"/>
    </location>
</feature>
<dbReference type="Proteomes" id="UP001375240">
    <property type="component" value="Unassembled WGS sequence"/>
</dbReference>
<keyword evidence="1" id="KW-0732">Signal</keyword>
<evidence type="ECO:0008006" key="4">
    <source>
        <dbReference type="Google" id="ProtNLM"/>
    </source>
</evidence>
<accession>A0AAV9UJL1</accession>
<keyword evidence="3" id="KW-1185">Reference proteome</keyword>
<reference evidence="2 3" key="1">
    <citation type="submission" date="2019-10" db="EMBL/GenBank/DDBJ databases">
        <authorList>
            <person name="Palmer J.M."/>
        </authorList>
    </citation>
    <scope>NUCLEOTIDE SEQUENCE [LARGE SCALE GENOMIC DNA]</scope>
    <source>
        <strain evidence="2 3">TWF696</strain>
    </source>
</reference>
<sequence>MHFTSYVALAAAALVSVSEALPAYQAPAGFTLKYSGLKSLPAVGKEIKLPNNAAPNNAAACASACGGIPACQFFAIYTPLNSNNRQCVFYEQPDPYGGNRATHFTSMVKEACGFAKNQKPAAKVRDLAAEAQLERVPEFQPVIYKPDTNEKQAAPARNGTDGATMVERRFTYPVVYQPNMDVPVPAKRCGLMCEVYLKVRCLWK</sequence>
<evidence type="ECO:0000313" key="3">
    <source>
        <dbReference type="Proteomes" id="UP001375240"/>
    </source>
</evidence>
<name>A0AAV9UJL1_9PEZI</name>
<evidence type="ECO:0000313" key="2">
    <source>
        <dbReference type="EMBL" id="KAK6341524.1"/>
    </source>
</evidence>